<evidence type="ECO:0000259" key="1">
    <source>
        <dbReference type="Pfam" id="PF12697"/>
    </source>
</evidence>
<dbReference type="AlphaFoldDB" id="H3KE30"/>
<evidence type="ECO:0000313" key="2">
    <source>
        <dbReference type="EMBL" id="EHY31630.1"/>
    </source>
</evidence>
<gene>
    <name evidence="2" type="ORF">HMPREF9440_00991</name>
</gene>
<dbReference type="PANTHER" id="PTHR43798:SF33">
    <property type="entry name" value="HYDROLASE, PUTATIVE (AFU_ORTHOLOGUE AFUA_2G14860)-RELATED"/>
    <property type="match status" value="1"/>
</dbReference>
<dbReference type="InterPro" id="IPR000073">
    <property type="entry name" value="AB_hydrolase_1"/>
</dbReference>
<dbReference type="Pfam" id="PF12697">
    <property type="entry name" value="Abhydrolase_6"/>
    <property type="match status" value="1"/>
</dbReference>
<organism evidence="2 3">
    <name type="scientific">Sutterella parvirubra YIT 11816</name>
    <dbReference type="NCBI Taxonomy" id="762967"/>
    <lineage>
        <taxon>Bacteria</taxon>
        <taxon>Pseudomonadati</taxon>
        <taxon>Pseudomonadota</taxon>
        <taxon>Betaproteobacteria</taxon>
        <taxon>Burkholderiales</taxon>
        <taxon>Sutterellaceae</taxon>
        <taxon>Sutterella</taxon>
    </lineage>
</organism>
<sequence>MCTELLTMPILPRRELAFALTPGETRVEVVRPDGALSASFAPAPLGREAARGTLVLIHGVASNASRWEEFTERTPLRRDWNVVRLDLRGHAASVTTVPATLEKHAEDLVALLDALEIRRAVWVGHSLGAQIAMMTATLYPERTAGLVLLDPLVDEALTPKAEKMAARRPLVRALEGWGRFLHAVGWRRRLPHYSLREHDQRAREMLKAGGDALEAFIKEYSSPWRDLGHIHLEHYMRDLLETGRPSPDIRGLGIPVLVFGSRSGSFTGPVRMARWVEGMPGGAYETVPCVHWPLTECPDEVSGAMAAWLGRTFPG</sequence>
<dbReference type="PATRIC" id="fig|762967.3.peg.790"/>
<name>H3KE30_9BURK</name>
<keyword evidence="2" id="KW-0378">Hydrolase</keyword>
<reference evidence="2 3" key="1">
    <citation type="submission" date="2011-11" db="EMBL/GenBank/DDBJ databases">
        <authorList>
            <person name="Weinstock G."/>
            <person name="Sodergren E."/>
            <person name="Clifton S."/>
            <person name="Fulton L."/>
            <person name="Fulton B."/>
            <person name="Courtney L."/>
            <person name="Fronick C."/>
            <person name="Harrison M."/>
            <person name="Strong C."/>
            <person name="Farmer C."/>
            <person name="Delahaunty K."/>
            <person name="Markovic C."/>
            <person name="Hall O."/>
            <person name="Minx P."/>
            <person name="Tomlinson C."/>
            <person name="Mitreva M."/>
            <person name="Hou S."/>
            <person name="Chen J."/>
            <person name="Wollam A."/>
            <person name="Pepin K.H."/>
            <person name="Johnson M."/>
            <person name="Bhonagiri V."/>
            <person name="Zhang X."/>
            <person name="Suruliraj S."/>
            <person name="Warren W."/>
            <person name="Chinwalla A."/>
            <person name="Mardis E.R."/>
            <person name="Wilson R.K."/>
        </authorList>
    </citation>
    <scope>NUCLEOTIDE SEQUENCE [LARGE SCALE GENOMIC DNA]</scope>
    <source>
        <strain evidence="2 3">YIT 11816</strain>
    </source>
</reference>
<dbReference type="STRING" id="762967.HMPREF9440_00991"/>
<dbReference type="Gene3D" id="3.40.50.1820">
    <property type="entry name" value="alpha/beta hydrolase"/>
    <property type="match status" value="1"/>
</dbReference>
<keyword evidence="3" id="KW-1185">Reference proteome</keyword>
<dbReference type="EMBL" id="AFBQ01000135">
    <property type="protein sequence ID" value="EHY31630.1"/>
    <property type="molecule type" value="Genomic_DNA"/>
</dbReference>
<evidence type="ECO:0000313" key="3">
    <source>
        <dbReference type="Proteomes" id="UP000004956"/>
    </source>
</evidence>
<protein>
    <submittedName>
        <fullName evidence="2">Hydrolase, alpha/beta domain protein</fullName>
    </submittedName>
</protein>
<feature type="domain" description="AB hydrolase-1" evidence="1">
    <location>
        <begin position="54"/>
        <end position="302"/>
    </location>
</feature>
<proteinExistence type="predicted"/>
<dbReference type="HOGENOM" id="CLU_020336_50_4_4"/>
<dbReference type="InterPro" id="IPR050266">
    <property type="entry name" value="AB_hydrolase_sf"/>
</dbReference>
<dbReference type="SUPFAM" id="SSF53474">
    <property type="entry name" value="alpha/beta-Hydrolases"/>
    <property type="match status" value="1"/>
</dbReference>
<dbReference type="Proteomes" id="UP000004956">
    <property type="component" value="Unassembled WGS sequence"/>
</dbReference>
<dbReference type="InterPro" id="IPR029058">
    <property type="entry name" value="AB_hydrolase_fold"/>
</dbReference>
<dbReference type="GO" id="GO:0016020">
    <property type="term" value="C:membrane"/>
    <property type="evidence" value="ECO:0007669"/>
    <property type="project" value="TreeGrafter"/>
</dbReference>
<dbReference type="GO" id="GO:0016787">
    <property type="term" value="F:hydrolase activity"/>
    <property type="evidence" value="ECO:0007669"/>
    <property type="project" value="UniProtKB-KW"/>
</dbReference>
<accession>H3KE30</accession>
<comment type="caution">
    <text evidence="2">The sequence shown here is derived from an EMBL/GenBank/DDBJ whole genome shotgun (WGS) entry which is preliminary data.</text>
</comment>
<dbReference type="PANTHER" id="PTHR43798">
    <property type="entry name" value="MONOACYLGLYCEROL LIPASE"/>
    <property type="match status" value="1"/>
</dbReference>